<evidence type="ECO:0000313" key="3">
    <source>
        <dbReference type="EMBL" id="KAA2215584.1"/>
    </source>
</evidence>
<reference evidence="3 4" key="1">
    <citation type="submission" date="2019-09" db="EMBL/GenBank/DDBJ databases">
        <authorList>
            <person name="Khan S.A."/>
            <person name="Jeon C.O."/>
            <person name="Chun B.H."/>
            <person name="Jeong S.E."/>
        </authorList>
    </citation>
    <scope>NUCLEOTIDE SEQUENCE [LARGE SCALE GENOMIC DNA]</scope>
    <source>
        <strain evidence="3 4">KCTC 42508</strain>
    </source>
</reference>
<feature type="transmembrane region" description="Helical" evidence="1">
    <location>
        <begin position="7"/>
        <end position="27"/>
    </location>
</feature>
<feature type="domain" description="Mce/MlaD" evidence="2">
    <location>
        <begin position="36"/>
        <end position="112"/>
    </location>
</feature>
<evidence type="ECO:0000259" key="2">
    <source>
        <dbReference type="Pfam" id="PF02470"/>
    </source>
</evidence>
<gene>
    <name evidence="3" type="ORF">F0361_18295</name>
</gene>
<keyword evidence="1" id="KW-1133">Transmembrane helix</keyword>
<dbReference type="RefSeq" id="WP_154920844.1">
    <property type="nucleotide sequence ID" value="NZ_VUOE01000004.1"/>
</dbReference>
<evidence type="ECO:0000313" key="4">
    <source>
        <dbReference type="Proteomes" id="UP000323188"/>
    </source>
</evidence>
<keyword evidence="1" id="KW-0472">Membrane</keyword>
<dbReference type="Pfam" id="PF02470">
    <property type="entry name" value="MlaD"/>
    <property type="match status" value="1"/>
</dbReference>
<organism evidence="3 4">
    <name type="scientific">Maribacter flavus</name>
    <dbReference type="NCBI Taxonomy" id="1658664"/>
    <lineage>
        <taxon>Bacteria</taxon>
        <taxon>Pseudomonadati</taxon>
        <taxon>Bacteroidota</taxon>
        <taxon>Flavobacteriia</taxon>
        <taxon>Flavobacteriales</taxon>
        <taxon>Flavobacteriaceae</taxon>
        <taxon>Maribacter</taxon>
    </lineage>
</organism>
<dbReference type="AlphaFoldDB" id="A0A5B2TMY2"/>
<comment type="caution">
    <text evidence="3">The sequence shown here is derived from an EMBL/GenBank/DDBJ whole genome shotgun (WGS) entry which is preliminary data.</text>
</comment>
<dbReference type="InterPro" id="IPR003399">
    <property type="entry name" value="Mce/MlaD"/>
</dbReference>
<keyword evidence="1" id="KW-0812">Transmembrane</keyword>
<dbReference type="PANTHER" id="PTHR33371">
    <property type="entry name" value="INTERMEMBRANE PHOSPHOLIPID TRANSPORT SYSTEM BINDING PROTEIN MLAD-RELATED"/>
    <property type="match status" value="1"/>
</dbReference>
<dbReference type="InterPro" id="IPR052336">
    <property type="entry name" value="MlaD_Phospholipid_Transporter"/>
</dbReference>
<protein>
    <submittedName>
        <fullName evidence="3">MCE family protein</fullName>
    </submittedName>
</protein>
<evidence type="ECO:0000256" key="1">
    <source>
        <dbReference type="SAM" id="Phobius"/>
    </source>
</evidence>
<dbReference type="PANTHER" id="PTHR33371:SF4">
    <property type="entry name" value="INTERMEMBRANE PHOSPHOLIPID TRANSPORT SYSTEM BINDING PROTEIN MLAD"/>
    <property type="match status" value="1"/>
</dbReference>
<dbReference type="EMBL" id="VUOE01000004">
    <property type="protein sequence ID" value="KAA2215584.1"/>
    <property type="molecule type" value="Genomic_DNA"/>
</dbReference>
<sequence length="320" mass="34840">MKLSREIKTGIIVIGGILLFILGFSYLKSTPLFDNSKTLYAVYPDVGGLQAGTVVSINGFGVGKVNDIKFKDTKGNLVVTFTVSSDFQFSKNSTVELYDTGIIGGKGLQITPVFDGAETVRSGDTLSTETRPGLTELAQEKLTPLFKKFESAVSDADSVLINVNQVLDTKTKKDLQTAINGLSELMASLNGSAKVLNDILANNEQKLDSSLSNFETLTYNFAKLSDTLNNAGLGRTFASLETTMANLDKVISKIEQGDGTLGKLMNDKELYSNLTDASRELDLLLQDFRLNPKRYVNVSVFGKKQKEYEVPEDDPAAKIE</sequence>
<proteinExistence type="predicted"/>
<name>A0A5B2TMY2_9FLAO</name>
<accession>A0A5B2TMY2</accession>
<dbReference type="Proteomes" id="UP000323188">
    <property type="component" value="Unassembled WGS sequence"/>
</dbReference>